<evidence type="ECO:0000256" key="1">
    <source>
        <dbReference type="ARBA" id="ARBA00004123"/>
    </source>
</evidence>
<keyword evidence="2 6" id="KW-0678">Repressor</keyword>
<organism evidence="9 10">
    <name type="scientific">Theobroma cacao</name>
    <name type="common">Cacao</name>
    <name type="synonym">Cocoa</name>
    <dbReference type="NCBI Taxonomy" id="3641"/>
    <lineage>
        <taxon>Eukaryota</taxon>
        <taxon>Viridiplantae</taxon>
        <taxon>Streptophyta</taxon>
        <taxon>Embryophyta</taxon>
        <taxon>Tracheophyta</taxon>
        <taxon>Spermatophyta</taxon>
        <taxon>Magnoliopsida</taxon>
        <taxon>eudicotyledons</taxon>
        <taxon>Gunneridae</taxon>
        <taxon>Pentapetalae</taxon>
        <taxon>rosids</taxon>
        <taxon>malvids</taxon>
        <taxon>Malvales</taxon>
        <taxon>Malvaceae</taxon>
        <taxon>Byttnerioideae</taxon>
        <taxon>Theobroma</taxon>
    </lineage>
</organism>
<dbReference type="PANTHER" id="PTHR33057">
    <property type="entry name" value="TRANSCRIPTION REPRESSOR OFP7-RELATED"/>
    <property type="match status" value="1"/>
</dbReference>
<proteinExistence type="predicted"/>
<feature type="compositionally biased region" description="Low complexity" evidence="7">
    <location>
        <begin position="252"/>
        <end position="264"/>
    </location>
</feature>
<dbReference type="HOGENOM" id="CLU_066339_1_0_1"/>
<dbReference type="FunCoup" id="A0A061FPP8">
    <property type="interactions" value="208"/>
</dbReference>
<dbReference type="OMA" id="RNNHGFI"/>
<dbReference type="GO" id="GO:0045892">
    <property type="term" value="P:negative regulation of DNA-templated transcription"/>
    <property type="evidence" value="ECO:0007669"/>
    <property type="project" value="UniProtKB-UniRule"/>
</dbReference>
<dbReference type="NCBIfam" id="TIGR01568">
    <property type="entry name" value="A_thal_3678"/>
    <property type="match status" value="1"/>
</dbReference>
<evidence type="ECO:0000256" key="3">
    <source>
        <dbReference type="ARBA" id="ARBA00023015"/>
    </source>
</evidence>
<keyword evidence="10" id="KW-1185">Reference proteome</keyword>
<dbReference type="Pfam" id="PF04844">
    <property type="entry name" value="Ovate"/>
    <property type="match status" value="1"/>
</dbReference>
<keyword evidence="3 6" id="KW-0805">Transcription regulation</keyword>
<dbReference type="STRING" id="3641.A0A061FPP8"/>
<dbReference type="EMBL" id="CM001888">
    <property type="protein sequence ID" value="EOY19270.1"/>
    <property type="molecule type" value="Genomic_DNA"/>
</dbReference>
<evidence type="ECO:0000256" key="5">
    <source>
        <dbReference type="ARBA" id="ARBA00023242"/>
    </source>
</evidence>
<evidence type="ECO:0000256" key="2">
    <source>
        <dbReference type="ARBA" id="ARBA00022491"/>
    </source>
</evidence>
<dbReference type="GO" id="GO:0005634">
    <property type="term" value="C:nucleus"/>
    <property type="evidence" value="ECO:0007669"/>
    <property type="project" value="UniProtKB-SubCell"/>
</dbReference>
<dbReference type="InParanoid" id="A0A061FPP8"/>
<accession>A0A061FPP8</accession>
<feature type="domain" description="OVATE" evidence="8">
    <location>
        <begin position="179"/>
        <end position="238"/>
    </location>
</feature>
<evidence type="ECO:0000313" key="10">
    <source>
        <dbReference type="Proteomes" id="UP000026915"/>
    </source>
</evidence>
<evidence type="ECO:0000313" key="9">
    <source>
        <dbReference type="EMBL" id="EOY19270.1"/>
    </source>
</evidence>
<dbReference type="PANTHER" id="PTHR33057:SF26">
    <property type="entry name" value="TRANSCRIPTION REPRESSOR OFP13"/>
    <property type="match status" value="1"/>
</dbReference>
<dbReference type="Gramene" id="EOY19270">
    <property type="protein sequence ID" value="EOY19270"/>
    <property type="gene ID" value="TCM_044283"/>
</dbReference>
<feature type="compositionally biased region" description="Acidic residues" evidence="7">
    <location>
        <begin position="268"/>
        <end position="281"/>
    </location>
</feature>
<dbReference type="AlphaFoldDB" id="A0A061FPP8"/>
<dbReference type="Proteomes" id="UP000026915">
    <property type="component" value="Chromosome 10"/>
</dbReference>
<keyword evidence="5 6" id="KW-0539">Nucleus</keyword>
<keyword evidence="4 6" id="KW-0804">Transcription</keyword>
<evidence type="ECO:0000256" key="6">
    <source>
        <dbReference type="RuleBase" id="RU367028"/>
    </source>
</evidence>
<comment type="subcellular location">
    <subcellularLocation>
        <location evidence="1 6">Nucleus</location>
    </subcellularLocation>
</comment>
<dbReference type="InterPro" id="IPR038933">
    <property type="entry name" value="Ovate"/>
</dbReference>
<sequence length="281" mass="31265">MIGPTCKPFPFHLPFHLLTSPLKLSPSILSAPINAPTSKAQLLTNQTKKKKRKPILMGKKMKLPALFKHKEAREPWQWPSCKHPKTLSFRAGDDVFKTVNSVFFEPIDGVETPESWFTKSPESASFSTESDQEFDGESLEMVVRGARSERLFFEPGSDTSSILEEAKTGGLPFKESVVLAMESADPYVDFRKSMEEMVETHGLKDWKILEELLGWYLQVNGKTNHGFIIGAFIDLLVGLNATSCSDSTSYSSAVSSLPSSPLCSTQGDDNEIEEEENVRLP</sequence>
<gene>
    <name evidence="9" type="ORF">TCM_044283</name>
</gene>
<evidence type="ECO:0000256" key="4">
    <source>
        <dbReference type="ARBA" id="ARBA00023163"/>
    </source>
</evidence>
<protein>
    <recommendedName>
        <fullName evidence="6">Transcription repressor</fullName>
    </recommendedName>
    <alternativeName>
        <fullName evidence="6">Ovate family protein</fullName>
    </alternativeName>
</protein>
<dbReference type="InterPro" id="IPR006458">
    <property type="entry name" value="Ovate_C"/>
</dbReference>
<evidence type="ECO:0000256" key="7">
    <source>
        <dbReference type="SAM" id="MobiDB-lite"/>
    </source>
</evidence>
<dbReference type="PROSITE" id="PS51754">
    <property type="entry name" value="OVATE"/>
    <property type="match status" value="1"/>
</dbReference>
<feature type="region of interest" description="Disordered" evidence="7">
    <location>
        <begin position="252"/>
        <end position="281"/>
    </location>
</feature>
<reference evidence="9 10" key="1">
    <citation type="journal article" date="2013" name="Genome Biol.">
        <title>The genome sequence of the most widely cultivated cacao type and its use to identify candidate genes regulating pod color.</title>
        <authorList>
            <person name="Motamayor J.C."/>
            <person name="Mockaitis K."/>
            <person name="Schmutz J."/>
            <person name="Haiminen N."/>
            <person name="Iii D.L."/>
            <person name="Cornejo O."/>
            <person name="Findley S.D."/>
            <person name="Zheng P."/>
            <person name="Utro F."/>
            <person name="Royaert S."/>
            <person name="Saski C."/>
            <person name="Jenkins J."/>
            <person name="Podicheti R."/>
            <person name="Zhao M."/>
            <person name="Scheffler B.E."/>
            <person name="Stack J.C."/>
            <person name="Feltus F.A."/>
            <person name="Mustiga G.M."/>
            <person name="Amores F."/>
            <person name="Phillips W."/>
            <person name="Marelli J.P."/>
            <person name="May G.D."/>
            <person name="Shapiro H."/>
            <person name="Ma J."/>
            <person name="Bustamante C.D."/>
            <person name="Schnell R.J."/>
            <person name="Main D."/>
            <person name="Gilbert D."/>
            <person name="Parida L."/>
            <person name="Kuhn D.N."/>
        </authorList>
    </citation>
    <scope>NUCLEOTIDE SEQUENCE [LARGE SCALE GENOMIC DNA]</scope>
    <source>
        <strain evidence="10">cv. Matina 1-6</strain>
    </source>
</reference>
<evidence type="ECO:0000259" key="8">
    <source>
        <dbReference type="PROSITE" id="PS51754"/>
    </source>
</evidence>
<name>A0A061FPP8_THECC</name>
<comment type="function">
    <text evidence="6">Transcriptional repressor that regulates multiple aspects of plant growth and development.</text>
</comment>
<dbReference type="eggNOG" id="ENOG502RFQ4">
    <property type="taxonomic scope" value="Eukaryota"/>
</dbReference>